<feature type="domain" description="HTH cro/C1-type" evidence="1">
    <location>
        <begin position="9"/>
        <end position="63"/>
    </location>
</feature>
<accession>A0ABS8FTX7</accession>
<evidence type="ECO:0000313" key="2">
    <source>
        <dbReference type="EMBL" id="MCC2253511.1"/>
    </source>
</evidence>
<dbReference type="SUPFAM" id="SSF47413">
    <property type="entry name" value="lambda repressor-like DNA-binding domains"/>
    <property type="match status" value="1"/>
</dbReference>
<dbReference type="Gene3D" id="1.10.260.40">
    <property type="entry name" value="lambda repressor-like DNA-binding domains"/>
    <property type="match status" value="1"/>
</dbReference>
<dbReference type="CDD" id="cd00093">
    <property type="entry name" value="HTH_XRE"/>
    <property type="match status" value="1"/>
</dbReference>
<evidence type="ECO:0000313" key="3">
    <source>
        <dbReference type="Proteomes" id="UP001198151"/>
    </source>
</evidence>
<gene>
    <name evidence="2" type="ORF">LKD70_03490</name>
</gene>
<dbReference type="InterPro" id="IPR001387">
    <property type="entry name" value="Cro/C1-type_HTH"/>
</dbReference>
<dbReference type="PANTHER" id="PTHR34825:SF1">
    <property type="entry name" value="AAA-ATPASE-LIKE DOMAIN-CONTAINING PROTEIN"/>
    <property type="match status" value="1"/>
</dbReference>
<keyword evidence="3" id="KW-1185">Reference proteome</keyword>
<dbReference type="InterPro" id="IPR012547">
    <property type="entry name" value="PDDEXK_9"/>
</dbReference>
<dbReference type="SMART" id="SM00530">
    <property type="entry name" value="HTH_XRE"/>
    <property type="match status" value="1"/>
</dbReference>
<dbReference type="EMBL" id="JAJEQX010000004">
    <property type="protein sequence ID" value="MCC2253511.1"/>
    <property type="molecule type" value="Genomic_DNA"/>
</dbReference>
<organism evidence="2 3">
    <name type="scientific">Ruminococcus turbiniformis</name>
    <dbReference type="NCBI Taxonomy" id="2881258"/>
    <lineage>
        <taxon>Bacteria</taxon>
        <taxon>Bacillati</taxon>
        <taxon>Bacillota</taxon>
        <taxon>Clostridia</taxon>
        <taxon>Eubacteriales</taxon>
        <taxon>Oscillospiraceae</taxon>
        <taxon>Ruminococcus</taxon>
    </lineage>
</organism>
<dbReference type="RefSeq" id="WP_227706663.1">
    <property type="nucleotide sequence ID" value="NZ_JAJEQX010000004.1"/>
</dbReference>
<dbReference type="PROSITE" id="PS50943">
    <property type="entry name" value="HTH_CROC1"/>
    <property type="match status" value="1"/>
</dbReference>
<dbReference type="Pfam" id="PF09820">
    <property type="entry name" value="AAA-ATPase_like"/>
    <property type="match status" value="1"/>
</dbReference>
<proteinExistence type="predicted"/>
<dbReference type="Pfam" id="PF01381">
    <property type="entry name" value="HTH_3"/>
    <property type="match status" value="1"/>
</dbReference>
<reference evidence="2 3" key="1">
    <citation type="submission" date="2021-10" db="EMBL/GenBank/DDBJ databases">
        <title>Anaerobic single-cell dispensing facilitates the cultivation of human gut bacteria.</title>
        <authorList>
            <person name="Afrizal A."/>
        </authorList>
    </citation>
    <scope>NUCLEOTIDE SEQUENCE [LARGE SCALE GENOMIC DNA]</scope>
    <source>
        <strain evidence="2 3">CLA-AA-H200</strain>
    </source>
</reference>
<dbReference type="InterPro" id="IPR010982">
    <property type="entry name" value="Lambda_DNA-bd_dom_sf"/>
</dbReference>
<protein>
    <submittedName>
        <fullName evidence="2">AAA family ATPase</fullName>
    </submittedName>
</protein>
<dbReference type="Pfam" id="PF08011">
    <property type="entry name" value="PDDEXK_9"/>
    <property type="match status" value="1"/>
</dbReference>
<sequence>MKTKFHEQLTRFRNLRGLTQAQMSEKLGISRSTYANYESGNRSPDFETLENISDVLNCTLDELFGRYPRRADCMAGAVCEEKALYRISGTDSDTGRKKSERKLVIGAQDFRFLREKHGYYVDKTQMIEQFLNSWYQVTLIIRPRRFGKTLNMSMLAEFLDCTKKSEELFEGTKISRTDWMREINQYPVVFISFLNAKADSADGMIEQLAAALRDEYERYLPVVRETELTAEMRNRFQKNYECLCMRGNTEERRLAIQYAVSELCSVLEVRYSKKTVLLLDEYDTPFISANSGGYYNEVRGVLSGILSSSLKGNRSLERALLTGIQRVAKENIFSGLNNLVVCTVKDPEYADCFGFTENEVKDLLRECGAEFTDEVKRMYDGYRFGGEEVYNPWSISCYAARKKLEAYWVNTGENSLIKNALAQQSGSFRSAYNDLIRNGTATVYAELSSAYYEKPDDASLWGMLINAGMVAIQEQLSENLCVICVPNQEVWKVFQELTAFYLRVEEGDISRMLCFLQAEQIGKFAEEYRKMLMKLPSFHDLKDENSYHMMMLGMCAFMQKDYEVRSNRESGRGRGDLLLYAKKPEYPNMILEFKYTKDMSAALEDLAEDAVAQIKERKYDAEMTGPVLYIGLAHRGKDAEVRWEKRMA</sequence>
<name>A0ABS8FTX7_9FIRM</name>
<dbReference type="InterPro" id="IPR018631">
    <property type="entry name" value="AAA-ATPase-like_dom"/>
</dbReference>
<dbReference type="Proteomes" id="UP001198151">
    <property type="component" value="Unassembled WGS sequence"/>
</dbReference>
<comment type="caution">
    <text evidence="2">The sequence shown here is derived from an EMBL/GenBank/DDBJ whole genome shotgun (WGS) entry which is preliminary data.</text>
</comment>
<evidence type="ECO:0000259" key="1">
    <source>
        <dbReference type="PROSITE" id="PS50943"/>
    </source>
</evidence>
<dbReference type="PANTHER" id="PTHR34825">
    <property type="entry name" value="CONSERVED PROTEIN, WITH A WEAK D-GALACTARATE DEHYDRATASE/ALTRONATE HYDROLASE DOMAIN"/>
    <property type="match status" value="1"/>
</dbReference>